<organism evidence="6 7">
    <name type="scientific">Caulobacter vibrioides (strain NA1000 / CB15N)</name>
    <name type="common">Caulobacter crescentus</name>
    <dbReference type="NCBI Taxonomy" id="565050"/>
    <lineage>
        <taxon>Bacteria</taxon>
        <taxon>Pseudomonadati</taxon>
        <taxon>Pseudomonadota</taxon>
        <taxon>Alphaproteobacteria</taxon>
        <taxon>Caulobacterales</taxon>
        <taxon>Caulobacteraceae</taxon>
        <taxon>Caulobacter</taxon>
    </lineage>
</organism>
<evidence type="ECO:0000259" key="4">
    <source>
        <dbReference type="Pfam" id="PF03865"/>
    </source>
</evidence>
<dbReference type="KEGG" id="ccs:CCNA_00639"/>
<dbReference type="InterPro" id="IPR013686">
    <property type="entry name" value="Polypept-transport_assoc_ShlB"/>
</dbReference>
<evidence type="ECO:0000259" key="5">
    <source>
        <dbReference type="Pfam" id="PF08479"/>
    </source>
</evidence>
<dbReference type="Pfam" id="PF08479">
    <property type="entry name" value="POTRA_2"/>
    <property type="match status" value="1"/>
</dbReference>
<dbReference type="HOGENOM" id="CLU_021521_2_0_5"/>
<dbReference type="RefSeq" id="YP_002516012.1">
    <property type="nucleotide sequence ID" value="NC_011916.1"/>
</dbReference>
<sequence length="541" mass="57288">MIGILDGWGLAAPLQSSVQVISTPNTGAVDSAPLAIILKHVNFPGATVVPPHDLQPAWQNFVGKPVALADLKTIARNAEAIYAGRGYPFVVVVPPAQTVVDGVVRLDVIEGQISDLTVLGQDASARRQATRIFQPLVGMRPLPAVAVERAYATARATPGLAVAGALRRGTKPGGMDLVVEAARDPWRVAAGVNNWAARPVGPWVATVQADYFGASSYGDQASIQASTSPDFKAQYGFQARYERRLNAYGTYADAVIIAAKAKPGGAVAELNLATNLIGARLEVGQNLVDDGVIAISLKAGLDINDQETLVFGSERLSREQLRTLSLGGEVTLQGENLKASASLEFRKGVDLLGASKAGDQDLSRASADPKAAMVRWKFEGEWRVASQVLAARFEGQDTGSSLTTPDQYVIGNQTIGRGYQPGSAFADSAVAVSLELRRPGVKLSRSIKAEPFIFVDAARLSNPRNDIERLFDRRDLSSIGGGLRFDVPGPARFELLYAHPSAPPLGLGEKKPAPTVLFSASVGLKALADNVLRRKTSGATR</sequence>
<feature type="domain" description="Polypeptide-transport-associated ShlB-type" evidence="5">
    <location>
        <begin position="38"/>
        <end position="111"/>
    </location>
</feature>
<dbReference type="Gene3D" id="3.10.20.310">
    <property type="entry name" value="membrane protein fhac"/>
    <property type="match status" value="1"/>
</dbReference>
<dbReference type="PANTHER" id="PTHR34597:SF6">
    <property type="entry name" value="BLR6126 PROTEIN"/>
    <property type="match status" value="1"/>
</dbReference>
<keyword evidence="1" id="KW-1134">Transmembrane beta strand</keyword>
<dbReference type="Proteomes" id="UP000001364">
    <property type="component" value="Chromosome"/>
</dbReference>
<evidence type="ECO:0000313" key="7">
    <source>
        <dbReference type="Proteomes" id="UP000001364"/>
    </source>
</evidence>
<keyword evidence="2" id="KW-0812">Transmembrane</keyword>
<gene>
    <name evidence="6" type="ordered locus">CCNA_00639</name>
</gene>
<dbReference type="Pfam" id="PF03865">
    <property type="entry name" value="ShlB"/>
    <property type="match status" value="1"/>
</dbReference>
<name>A0A0H3C583_CAUVN</name>
<dbReference type="InterPro" id="IPR005565">
    <property type="entry name" value="Hemolysn_activator_HlyB_C"/>
</dbReference>
<accession>A0A0H3C583</accession>
<evidence type="ECO:0000313" key="6">
    <source>
        <dbReference type="EMBL" id="ACL94104.1"/>
    </source>
</evidence>
<dbReference type="OrthoDB" id="7497550at2"/>
<dbReference type="RefSeq" id="WP_012640015.1">
    <property type="nucleotide sequence ID" value="NC_011916.1"/>
</dbReference>
<evidence type="ECO:0000256" key="3">
    <source>
        <dbReference type="ARBA" id="ARBA00023237"/>
    </source>
</evidence>
<dbReference type="GO" id="GO:0008320">
    <property type="term" value="F:protein transmembrane transporter activity"/>
    <property type="evidence" value="ECO:0007669"/>
    <property type="project" value="TreeGrafter"/>
</dbReference>
<proteinExistence type="predicted"/>
<keyword evidence="7" id="KW-1185">Reference proteome</keyword>
<protein>
    <submittedName>
        <fullName evidence="6">Heme:hemopexin-binding protein</fullName>
    </submittedName>
</protein>
<feature type="domain" description="Haemolysin activator HlyB C-terminal" evidence="4">
    <location>
        <begin position="181"/>
        <end position="484"/>
    </location>
</feature>
<dbReference type="GO" id="GO:0046819">
    <property type="term" value="P:protein secretion by the type V secretion system"/>
    <property type="evidence" value="ECO:0007669"/>
    <property type="project" value="TreeGrafter"/>
</dbReference>
<dbReference type="GeneID" id="7330038"/>
<dbReference type="GO" id="GO:0098046">
    <property type="term" value="C:type V protein secretion system complex"/>
    <property type="evidence" value="ECO:0007669"/>
    <property type="project" value="TreeGrafter"/>
</dbReference>
<reference evidence="6 7" key="1">
    <citation type="journal article" date="2010" name="J. Bacteriol.">
        <title>The genetic basis of laboratory adaptation in Caulobacter crescentus.</title>
        <authorList>
            <person name="Marks M.E."/>
            <person name="Castro-Rojas C.M."/>
            <person name="Teiling C."/>
            <person name="Du L."/>
            <person name="Kapatral V."/>
            <person name="Walunas T.L."/>
            <person name="Crosson S."/>
        </authorList>
    </citation>
    <scope>NUCLEOTIDE SEQUENCE [LARGE SCALE GENOMIC DNA]</scope>
    <source>
        <strain evidence="7">NA1000 / CB15N</strain>
    </source>
</reference>
<keyword evidence="1" id="KW-0472">Membrane</keyword>
<evidence type="ECO:0000256" key="2">
    <source>
        <dbReference type="ARBA" id="ARBA00022692"/>
    </source>
</evidence>
<dbReference type="AlphaFoldDB" id="A0A0H3C583"/>
<dbReference type="PATRIC" id="fig|565050.3.peg.632"/>
<dbReference type="PhylomeDB" id="A0A0H3C583"/>
<dbReference type="EMBL" id="CP001340">
    <property type="protein sequence ID" value="ACL94104.1"/>
    <property type="molecule type" value="Genomic_DNA"/>
</dbReference>
<dbReference type="Gene3D" id="2.40.160.50">
    <property type="entry name" value="membrane protein fhac: a member of the omp85/tpsb transporter family"/>
    <property type="match status" value="1"/>
</dbReference>
<evidence type="ECO:0000256" key="1">
    <source>
        <dbReference type="ARBA" id="ARBA00022452"/>
    </source>
</evidence>
<dbReference type="InterPro" id="IPR051544">
    <property type="entry name" value="TPS_OM_transporter"/>
</dbReference>
<dbReference type="PANTHER" id="PTHR34597">
    <property type="entry name" value="SLR1661 PROTEIN"/>
    <property type="match status" value="1"/>
</dbReference>
<keyword evidence="3" id="KW-0998">Cell outer membrane</keyword>